<evidence type="ECO:0000313" key="2">
    <source>
        <dbReference type="EMBL" id="MFB9072156.1"/>
    </source>
</evidence>
<gene>
    <name evidence="2" type="ORF">ACFFX0_13465</name>
</gene>
<evidence type="ECO:0000313" key="3">
    <source>
        <dbReference type="Proteomes" id="UP001589575"/>
    </source>
</evidence>
<dbReference type="EMBL" id="JBHMFI010000001">
    <property type="protein sequence ID" value="MFB9072156.1"/>
    <property type="molecule type" value="Genomic_DNA"/>
</dbReference>
<protein>
    <submittedName>
        <fullName evidence="2">Uncharacterized protein</fullName>
    </submittedName>
</protein>
<organism evidence="2 3">
    <name type="scientific">Citricoccus parietis</name>
    <dbReference type="NCBI Taxonomy" id="592307"/>
    <lineage>
        <taxon>Bacteria</taxon>
        <taxon>Bacillati</taxon>
        <taxon>Actinomycetota</taxon>
        <taxon>Actinomycetes</taxon>
        <taxon>Micrococcales</taxon>
        <taxon>Micrococcaceae</taxon>
        <taxon>Citricoccus</taxon>
    </lineage>
</organism>
<feature type="compositionally biased region" description="Basic residues" evidence="1">
    <location>
        <begin position="133"/>
        <end position="145"/>
    </location>
</feature>
<keyword evidence="3" id="KW-1185">Reference proteome</keyword>
<dbReference type="Proteomes" id="UP001589575">
    <property type="component" value="Unassembled WGS sequence"/>
</dbReference>
<proteinExistence type="predicted"/>
<name>A0ABV5FZN9_9MICC</name>
<accession>A0ABV5FZN9</accession>
<feature type="region of interest" description="Disordered" evidence="1">
    <location>
        <begin position="120"/>
        <end position="145"/>
    </location>
</feature>
<reference evidence="2 3" key="1">
    <citation type="submission" date="2024-09" db="EMBL/GenBank/DDBJ databases">
        <authorList>
            <person name="Sun Q."/>
            <person name="Mori K."/>
        </authorList>
    </citation>
    <scope>NUCLEOTIDE SEQUENCE [LARGE SCALE GENOMIC DNA]</scope>
    <source>
        <strain evidence="2 3">CCM 7609</strain>
    </source>
</reference>
<sequence length="145" mass="17100">MRWESRPPVRRVIRCRPVSDRLKHRCRPSCRRPHLRELSRSGWCRCRRLRRWESRWTHRWSGSSCLAWSDSGSVRRWGPTSEPGSACPIRWSARGQVPERNSGDSAWGSGWSRWASEWGSAWGSARPAPGSRSRTRRYRPVHRPR</sequence>
<comment type="caution">
    <text evidence="2">The sequence shown here is derived from an EMBL/GenBank/DDBJ whole genome shotgun (WGS) entry which is preliminary data.</text>
</comment>
<evidence type="ECO:0000256" key="1">
    <source>
        <dbReference type="SAM" id="MobiDB-lite"/>
    </source>
</evidence>